<dbReference type="EMBL" id="OU963862">
    <property type="protein sequence ID" value="CAH0381004.1"/>
    <property type="molecule type" value="Genomic_DNA"/>
</dbReference>
<evidence type="ECO:0000313" key="2">
    <source>
        <dbReference type="EMBL" id="CAH0381004.1"/>
    </source>
</evidence>
<proteinExistence type="predicted"/>
<accession>A0A9P0EVM6</accession>
<organism evidence="2 3">
    <name type="scientific">Bemisia tabaci</name>
    <name type="common">Sweetpotato whitefly</name>
    <name type="synonym">Aleurodes tabaci</name>
    <dbReference type="NCBI Taxonomy" id="7038"/>
    <lineage>
        <taxon>Eukaryota</taxon>
        <taxon>Metazoa</taxon>
        <taxon>Ecdysozoa</taxon>
        <taxon>Arthropoda</taxon>
        <taxon>Hexapoda</taxon>
        <taxon>Insecta</taxon>
        <taxon>Pterygota</taxon>
        <taxon>Neoptera</taxon>
        <taxon>Paraneoptera</taxon>
        <taxon>Hemiptera</taxon>
        <taxon>Sternorrhyncha</taxon>
        <taxon>Aleyrodoidea</taxon>
        <taxon>Aleyrodidae</taxon>
        <taxon>Aleyrodinae</taxon>
        <taxon>Bemisia</taxon>
    </lineage>
</organism>
<feature type="signal peptide" evidence="1">
    <location>
        <begin position="1"/>
        <end position="18"/>
    </location>
</feature>
<feature type="chain" id="PRO_5040156576" evidence="1">
    <location>
        <begin position="19"/>
        <end position="189"/>
    </location>
</feature>
<dbReference type="AlphaFoldDB" id="A0A9P0EVM6"/>
<evidence type="ECO:0000256" key="1">
    <source>
        <dbReference type="SAM" id="SignalP"/>
    </source>
</evidence>
<gene>
    <name evidence="2" type="ORF">BEMITA_LOCUS698</name>
</gene>
<keyword evidence="1" id="KW-0732">Signal</keyword>
<sequence>MFKTLLFLGCLLVVSIKSEMISTKYMEDFKHALKEYGSLVKTEKDLLKQLQDDSNLNTHSAITTYLSLVKELYLLHEELRLKFEKIQRVFNDARHQDLQNDETFVPLERDFIRNDVKKLEGINTKIQKQSWHLSDDDVLKLKGIKGALCRTGWKLVELTTLFNEEAYKIFQTEAPVTQMEEVHPPIFGV</sequence>
<reference evidence="2" key="1">
    <citation type="submission" date="2021-12" db="EMBL/GenBank/DDBJ databases">
        <authorList>
            <person name="King R."/>
        </authorList>
    </citation>
    <scope>NUCLEOTIDE SEQUENCE</scope>
</reference>
<keyword evidence="3" id="KW-1185">Reference proteome</keyword>
<dbReference type="Proteomes" id="UP001152759">
    <property type="component" value="Chromosome 1"/>
</dbReference>
<evidence type="ECO:0000313" key="3">
    <source>
        <dbReference type="Proteomes" id="UP001152759"/>
    </source>
</evidence>
<name>A0A9P0EVM6_BEMTA</name>
<protein>
    <submittedName>
        <fullName evidence="2">Uncharacterized protein</fullName>
    </submittedName>
</protein>